<sequence>MKIKRIDHIVLTVADIPRALRFYHEVFDMPIISQKQTDGCVRCGHQLIEFQTPTQPQSLTAAKPTSGSAAICIVAADPVENILNHLASYYIPLVAGPLKKEGAEGQMTAIYINDYDQNLVEIASYK</sequence>
<dbReference type="InterPro" id="IPR029068">
    <property type="entry name" value="Glyas_Bleomycin-R_OHBP_Dase"/>
</dbReference>
<dbReference type="InterPro" id="IPR037523">
    <property type="entry name" value="VOC_core"/>
</dbReference>
<dbReference type="Proteomes" id="UP000051166">
    <property type="component" value="Unassembled WGS sequence"/>
</dbReference>
<dbReference type="PROSITE" id="PS51819">
    <property type="entry name" value="VOC"/>
    <property type="match status" value="1"/>
</dbReference>
<dbReference type="PANTHER" id="PTHR21366:SF14">
    <property type="entry name" value="GLYOXALASE DOMAIN-CONTAINING PROTEIN 5"/>
    <property type="match status" value="1"/>
</dbReference>
<dbReference type="PATRIC" id="fig|1423801.4.peg.2025"/>
<dbReference type="GeneID" id="98309201"/>
<evidence type="ECO:0000313" key="3">
    <source>
        <dbReference type="Proteomes" id="UP000051166"/>
    </source>
</evidence>
<dbReference type="InterPro" id="IPR050383">
    <property type="entry name" value="GlyoxalaseI/FosfomycinResist"/>
</dbReference>
<dbReference type="GO" id="GO:0016829">
    <property type="term" value="F:lyase activity"/>
    <property type="evidence" value="ECO:0007669"/>
    <property type="project" value="UniProtKB-KW"/>
</dbReference>
<dbReference type="OrthoDB" id="9802805at2"/>
<keyword evidence="2" id="KW-0456">Lyase</keyword>
<protein>
    <submittedName>
        <fullName evidence="2">Lactoylglutathione lyase family protein</fullName>
    </submittedName>
</protein>
<dbReference type="InterPro" id="IPR004360">
    <property type="entry name" value="Glyas_Fos-R_dOase_dom"/>
</dbReference>
<gene>
    <name evidence="2" type="ORF">FD50_GL001981</name>
</gene>
<reference evidence="2 3" key="1">
    <citation type="journal article" date="2015" name="Genome Announc.">
        <title>Expanding the biotechnology potential of lactobacilli through comparative genomics of 213 strains and associated genera.</title>
        <authorList>
            <person name="Sun Z."/>
            <person name="Harris H.M."/>
            <person name="McCann A."/>
            <person name="Guo C."/>
            <person name="Argimon S."/>
            <person name="Zhang W."/>
            <person name="Yang X."/>
            <person name="Jeffery I.B."/>
            <person name="Cooney J.C."/>
            <person name="Kagawa T.F."/>
            <person name="Liu W."/>
            <person name="Song Y."/>
            <person name="Salvetti E."/>
            <person name="Wrobel A."/>
            <person name="Rasinkangas P."/>
            <person name="Parkhill J."/>
            <person name="Rea M.C."/>
            <person name="O'Sullivan O."/>
            <person name="Ritari J."/>
            <person name="Douillard F.P."/>
            <person name="Paul Ross R."/>
            <person name="Yang R."/>
            <person name="Briner A.E."/>
            <person name="Felis G.E."/>
            <person name="de Vos W.M."/>
            <person name="Barrangou R."/>
            <person name="Klaenhammer T.R."/>
            <person name="Caufield P.W."/>
            <person name="Cui Y."/>
            <person name="Zhang H."/>
            <person name="O'Toole P.W."/>
        </authorList>
    </citation>
    <scope>NUCLEOTIDE SEQUENCE [LARGE SCALE GENOMIC DNA]</scope>
    <source>
        <strain evidence="2 3">DSM 16230</strain>
    </source>
</reference>
<evidence type="ECO:0000313" key="2">
    <source>
        <dbReference type="EMBL" id="KRL97033.1"/>
    </source>
</evidence>
<dbReference type="STRING" id="1423801.FD50_GL001981"/>
<dbReference type="EMBL" id="AZFQ01000054">
    <property type="protein sequence ID" value="KRL97033.1"/>
    <property type="molecule type" value="Genomic_DNA"/>
</dbReference>
<dbReference type="Pfam" id="PF00903">
    <property type="entry name" value="Glyoxalase"/>
    <property type="match status" value="1"/>
</dbReference>
<dbReference type="SUPFAM" id="SSF54593">
    <property type="entry name" value="Glyoxalase/Bleomycin resistance protein/Dihydroxybiphenyl dioxygenase"/>
    <property type="match status" value="1"/>
</dbReference>
<evidence type="ECO:0000259" key="1">
    <source>
        <dbReference type="PROSITE" id="PS51819"/>
    </source>
</evidence>
<feature type="domain" description="VOC" evidence="1">
    <location>
        <begin position="5"/>
        <end position="125"/>
    </location>
</feature>
<comment type="caution">
    <text evidence="2">The sequence shown here is derived from an EMBL/GenBank/DDBJ whole genome shotgun (WGS) entry which is preliminary data.</text>
</comment>
<dbReference type="AlphaFoldDB" id="A0A0R1UV10"/>
<dbReference type="RefSeq" id="WP_056961866.1">
    <property type="nucleotide sequence ID" value="NZ_AZFQ01000054.1"/>
</dbReference>
<organism evidence="2 3">
    <name type="scientific">Liquorilactobacillus satsumensis DSM 16230 = JCM 12392</name>
    <dbReference type="NCBI Taxonomy" id="1423801"/>
    <lineage>
        <taxon>Bacteria</taxon>
        <taxon>Bacillati</taxon>
        <taxon>Bacillota</taxon>
        <taxon>Bacilli</taxon>
        <taxon>Lactobacillales</taxon>
        <taxon>Lactobacillaceae</taxon>
        <taxon>Liquorilactobacillus</taxon>
    </lineage>
</organism>
<proteinExistence type="predicted"/>
<keyword evidence="3" id="KW-1185">Reference proteome</keyword>
<dbReference type="PANTHER" id="PTHR21366">
    <property type="entry name" value="GLYOXALASE FAMILY PROTEIN"/>
    <property type="match status" value="1"/>
</dbReference>
<dbReference type="Gene3D" id="3.10.180.10">
    <property type="entry name" value="2,3-Dihydroxybiphenyl 1,2-Dioxygenase, domain 1"/>
    <property type="match status" value="1"/>
</dbReference>
<accession>A0A0R1UV10</accession>
<name>A0A0R1UV10_9LACO</name>